<evidence type="ECO:0000313" key="1">
    <source>
        <dbReference type="EMBL" id="GAL92002.1"/>
    </source>
</evidence>
<reference evidence="2" key="1">
    <citation type="journal article" date="2015" name="Genome">
        <title>Whole Genome Sequence of the Non-Microcystin-Producing Microcystis aeruginosa Strain NIES-44.</title>
        <authorList>
            <person name="Okano K."/>
            <person name="Miyata N."/>
            <person name="Ozaki Y."/>
        </authorList>
    </citation>
    <scope>NUCLEOTIDE SEQUENCE [LARGE SCALE GENOMIC DNA]</scope>
    <source>
        <strain evidence="2">NIES-44</strain>
    </source>
</reference>
<gene>
    <name evidence="1" type="ORF">N44_00290</name>
</gene>
<proteinExistence type="predicted"/>
<protein>
    <submittedName>
        <fullName evidence="1">Uncharacterized protein</fullName>
    </submittedName>
</protein>
<organism evidence="1 2">
    <name type="scientific">Microcystis aeruginosa NIES-44</name>
    <dbReference type="NCBI Taxonomy" id="449439"/>
    <lineage>
        <taxon>Bacteria</taxon>
        <taxon>Bacillati</taxon>
        <taxon>Cyanobacteriota</taxon>
        <taxon>Cyanophyceae</taxon>
        <taxon>Oscillatoriophycideae</taxon>
        <taxon>Chroococcales</taxon>
        <taxon>Microcystaceae</taxon>
        <taxon>Microcystis</taxon>
    </lineage>
</organism>
<name>A0A0A1VQC4_MICAE</name>
<dbReference type="AlphaFoldDB" id="A0A0A1VQC4"/>
<sequence>MPIFLIFELSEINYGKNSIGGIQSNEVKRFSPLLSVPLNS</sequence>
<evidence type="ECO:0000313" key="2">
    <source>
        <dbReference type="Proteomes" id="UP000030321"/>
    </source>
</evidence>
<dbReference type="Proteomes" id="UP000030321">
    <property type="component" value="Unassembled WGS sequence"/>
</dbReference>
<comment type="caution">
    <text evidence="1">The sequence shown here is derived from an EMBL/GenBank/DDBJ whole genome shotgun (WGS) entry which is preliminary data.</text>
</comment>
<accession>A0A0A1VQC4</accession>
<dbReference type="EMBL" id="BBPA01000018">
    <property type="protein sequence ID" value="GAL92002.1"/>
    <property type="molecule type" value="Genomic_DNA"/>
</dbReference>